<gene>
    <name evidence="1" type="ORF">ACFPQ5_02595</name>
</gene>
<accession>A0ABW0MG64</accession>
<evidence type="ECO:0000313" key="1">
    <source>
        <dbReference type="EMBL" id="MFC5477065.1"/>
    </source>
</evidence>
<sequence>MTQAVPLQKFLLVGASRAPLPVELLAPELAQIAQPALDAAGATPERRLWLAAGAADLWTRAGYVPPPAPAAAPHPPSAPEQLAACPVRAESILKLLLAGGHPAAVLQEWLALLERKPARLPERFLPNMLDLATRQPGLRPRVLPLLGMRGQWLAALEPGWDWAAGSQDADQLQETWHNGAPEQRTAALARWRREDPAAARAALQAAWPAEPPESRAALLACLATGLDAQDETFLESALDDRRKNVRQLAQRLLARLPGSDYTRRMLARAVPLLQLEKRFLRGTRLNVALPAERDAAMIRDGIGDGKYPGLGEKAGWLVDLLSAIDPSYWSTTLGLAPEECIALSAATDYQEALLLGWTAGLRLHLEQAATPGLLAWLEAWVRIWLKADGTVRYQQASSFIAACKALPQPALHALLLKLVEASRTPWQAADVALVELLYQLAGETAAPWPAGLSRAIARRLLGALPALPAQQWSFRTALPALAAALDPAAVLAAEREWPGLGADQHGWQGAVDQFFHLVRFRHEMIHSFQEPA</sequence>
<dbReference type="RefSeq" id="WP_379751651.1">
    <property type="nucleotide sequence ID" value="NZ_JBHSMR010000003.1"/>
</dbReference>
<dbReference type="InterPro" id="IPR043746">
    <property type="entry name" value="DUF5691"/>
</dbReference>
<organism evidence="1 2">
    <name type="scientific">Massilia suwonensis</name>
    <dbReference type="NCBI Taxonomy" id="648895"/>
    <lineage>
        <taxon>Bacteria</taxon>
        <taxon>Pseudomonadati</taxon>
        <taxon>Pseudomonadota</taxon>
        <taxon>Betaproteobacteria</taxon>
        <taxon>Burkholderiales</taxon>
        <taxon>Oxalobacteraceae</taxon>
        <taxon>Telluria group</taxon>
        <taxon>Massilia</taxon>
    </lineage>
</organism>
<comment type="caution">
    <text evidence="1">The sequence shown here is derived from an EMBL/GenBank/DDBJ whole genome shotgun (WGS) entry which is preliminary data.</text>
</comment>
<reference evidence="2" key="1">
    <citation type="journal article" date="2019" name="Int. J. Syst. Evol. Microbiol.">
        <title>The Global Catalogue of Microorganisms (GCM) 10K type strain sequencing project: providing services to taxonomists for standard genome sequencing and annotation.</title>
        <authorList>
            <consortium name="The Broad Institute Genomics Platform"/>
            <consortium name="The Broad Institute Genome Sequencing Center for Infectious Disease"/>
            <person name="Wu L."/>
            <person name="Ma J."/>
        </authorList>
    </citation>
    <scope>NUCLEOTIDE SEQUENCE [LARGE SCALE GENOMIC DNA]</scope>
    <source>
        <strain evidence="2">CCUG 43111</strain>
    </source>
</reference>
<name>A0ABW0MG64_9BURK</name>
<keyword evidence="2" id="KW-1185">Reference proteome</keyword>
<evidence type="ECO:0000313" key="2">
    <source>
        <dbReference type="Proteomes" id="UP001596101"/>
    </source>
</evidence>
<dbReference type="Pfam" id="PF18944">
    <property type="entry name" value="DUF5691"/>
    <property type="match status" value="1"/>
</dbReference>
<dbReference type="EMBL" id="JBHSMR010000003">
    <property type="protein sequence ID" value="MFC5477065.1"/>
    <property type="molecule type" value="Genomic_DNA"/>
</dbReference>
<dbReference type="Proteomes" id="UP001596101">
    <property type="component" value="Unassembled WGS sequence"/>
</dbReference>
<protein>
    <submittedName>
        <fullName evidence="1">DUF5691 domain-containing protein</fullName>
    </submittedName>
</protein>
<proteinExistence type="predicted"/>